<evidence type="ECO:0000256" key="1">
    <source>
        <dbReference type="SAM" id="MobiDB-lite"/>
    </source>
</evidence>
<evidence type="ECO:0000313" key="3">
    <source>
        <dbReference type="Proteomes" id="UP000297245"/>
    </source>
</evidence>
<gene>
    <name evidence="2" type="ORF">K435DRAFT_465770</name>
</gene>
<protein>
    <submittedName>
        <fullName evidence="2">Uncharacterized protein</fullName>
    </submittedName>
</protein>
<feature type="region of interest" description="Disordered" evidence="1">
    <location>
        <begin position="1"/>
        <end position="31"/>
    </location>
</feature>
<sequence length="77" mass="8981">MRSRNLTNPSSKSPSITTFKNQRWTTDPRRIQSRNLNCLSESRRSLSHQDYHLPSIQSNTTFPVPRPIHELFVFGLV</sequence>
<feature type="compositionally biased region" description="Polar residues" evidence="1">
    <location>
        <begin position="1"/>
        <end position="25"/>
    </location>
</feature>
<dbReference type="EMBL" id="ML179773">
    <property type="protein sequence ID" value="THU81882.1"/>
    <property type="molecule type" value="Genomic_DNA"/>
</dbReference>
<dbReference type="Proteomes" id="UP000297245">
    <property type="component" value="Unassembled WGS sequence"/>
</dbReference>
<accession>A0A4S8L0G2</accession>
<keyword evidence="3" id="KW-1185">Reference proteome</keyword>
<reference evidence="2 3" key="1">
    <citation type="journal article" date="2019" name="Nat. Ecol. Evol.">
        <title>Megaphylogeny resolves global patterns of mushroom evolution.</title>
        <authorList>
            <person name="Varga T."/>
            <person name="Krizsan K."/>
            <person name="Foldi C."/>
            <person name="Dima B."/>
            <person name="Sanchez-Garcia M."/>
            <person name="Sanchez-Ramirez S."/>
            <person name="Szollosi G.J."/>
            <person name="Szarkandi J.G."/>
            <person name="Papp V."/>
            <person name="Albert L."/>
            <person name="Andreopoulos W."/>
            <person name="Angelini C."/>
            <person name="Antonin V."/>
            <person name="Barry K.W."/>
            <person name="Bougher N.L."/>
            <person name="Buchanan P."/>
            <person name="Buyck B."/>
            <person name="Bense V."/>
            <person name="Catcheside P."/>
            <person name="Chovatia M."/>
            <person name="Cooper J."/>
            <person name="Damon W."/>
            <person name="Desjardin D."/>
            <person name="Finy P."/>
            <person name="Geml J."/>
            <person name="Haridas S."/>
            <person name="Hughes K."/>
            <person name="Justo A."/>
            <person name="Karasinski D."/>
            <person name="Kautmanova I."/>
            <person name="Kiss B."/>
            <person name="Kocsube S."/>
            <person name="Kotiranta H."/>
            <person name="LaButti K.M."/>
            <person name="Lechner B.E."/>
            <person name="Liimatainen K."/>
            <person name="Lipzen A."/>
            <person name="Lukacs Z."/>
            <person name="Mihaltcheva S."/>
            <person name="Morgado L.N."/>
            <person name="Niskanen T."/>
            <person name="Noordeloos M.E."/>
            <person name="Ohm R.A."/>
            <person name="Ortiz-Santana B."/>
            <person name="Ovrebo C."/>
            <person name="Racz N."/>
            <person name="Riley R."/>
            <person name="Savchenko A."/>
            <person name="Shiryaev A."/>
            <person name="Soop K."/>
            <person name="Spirin V."/>
            <person name="Szebenyi C."/>
            <person name="Tomsovsky M."/>
            <person name="Tulloss R.E."/>
            <person name="Uehling J."/>
            <person name="Grigoriev I.V."/>
            <person name="Vagvolgyi C."/>
            <person name="Papp T."/>
            <person name="Martin F.M."/>
            <person name="Miettinen O."/>
            <person name="Hibbett D.S."/>
            <person name="Nagy L.G."/>
        </authorList>
    </citation>
    <scope>NUCLEOTIDE SEQUENCE [LARGE SCALE GENOMIC DNA]</scope>
    <source>
        <strain evidence="2 3">CBS 962.96</strain>
    </source>
</reference>
<dbReference type="AlphaFoldDB" id="A0A4S8L0G2"/>
<evidence type="ECO:0000313" key="2">
    <source>
        <dbReference type="EMBL" id="THU81882.1"/>
    </source>
</evidence>
<name>A0A4S8L0G2_DENBC</name>
<proteinExistence type="predicted"/>
<organism evidence="2 3">
    <name type="scientific">Dendrothele bispora (strain CBS 962.96)</name>
    <dbReference type="NCBI Taxonomy" id="1314807"/>
    <lineage>
        <taxon>Eukaryota</taxon>
        <taxon>Fungi</taxon>
        <taxon>Dikarya</taxon>
        <taxon>Basidiomycota</taxon>
        <taxon>Agaricomycotina</taxon>
        <taxon>Agaricomycetes</taxon>
        <taxon>Agaricomycetidae</taxon>
        <taxon>Agaricales</taxon>
        <taxon>Agaricales incertae sedis</taxon>
        <taxon>Dendrothele</taxon>
    </lineage>
</organism>